<dbReference type="GO" id="GO:0042802">
    <property type="term" value="F:identical protein binding"/>
    <property type="evidence" value="ECO:0007669"/>
    <property type="project" value="UniProtKB-ARBA"/>
</dbReference>
<proteinExistence type="inferred from homology"/>
<dbReference type="InterPro" id="IPR005702">
    <property type="entry name" value="Wzc-like_C"/>
</dbReference>
<accession>A0A660KY26</accession>
<protein>
    <recommendedName>
        <fullName evidence="2">non-specific protein-tyrosine kinase</fullName>
        <ecNumber evidence="2">2.7.10.2</ecNumber>
    </recommendedName>
</protein>
<dbReference type="Proteomes" id="UP000267019">
    <property type="component" value="Unassembled WGS sequence"/>
</dbReference>
<dbReference type="FunFam" id="3.40.50.300:FF:000527">
    <property type="entry name" value="Tyrosine-protein kinase etk"/>
    <property type="match status" value="1"/>
</dbReference>
<keyword evidence="4" id="KW-0547">Nucleotide-binding</keyword>
<keyword evidence="7" id="KW-0829">Tyrosine-protein kinase</keyword>
<dbReference type="Pfam" id="PF10609">
    <property type="entry name" value="ParA"/>
    <property type="match status" value="1"/>
</dbReference>
<evidence type="ECO:0000313" key="10">
    <source>
        <dbReference type="Proteomes" id="UP000267019"/>
    </source>
</evidence>
<dbReference type="SUPFAM" id="SSF52540">
    <property type="entry name" value="P-loop containing nucleoside triphosphate hydrolases"/>
    <property type="match status" value="1"/>
</dbReference>
<dbReference type="EMBL" id="RBIJ01000002">
    <property type="protein sequence ID" value="RKQ85529.1"/>
    <property type="molecule type" value="Genomic_DNA"/>
</dbReference>
<comment type="similarity">
    <text evidence="1">Belongs to the CpsD/CapB family.</text>
</comment>
<reference evidence="9 10" key="1">
    <citation type="submission" date="2018-10" db="EMBL/GenBank/DDBJ databases">
        <title>Genomic Encyclopedia of Type Strains, Phase IV (KMG-IV): sequencing the most valuable type-strain genomes for metagenomic binning, comparative biology and taxonomic classification.</title>
        <authorList>
            <person name="Goeker M."/>
        </authorList>
    </citation>
    <scope>NUCLEOTIDE SEQUENCE [LARGE SCALE GENOMIC DNA]</scope>
    <source>
        <strain evidence="9 10">DSM 22653</strain>
    </source>
</reference>
<evidence type="ECO:0000256" key="7">
    <source>
        <dbReference type="ARBA" id="ARBA00023137"/>
    </source>
</evidence>
<gene>
    <name evidence="9" type="ORF">C7438_0927</name>
</gene>
<dbReference type="NCBIfam" id="TIGR01007">
    <property type="entry name" value="eps_fam"/>
    <property type="match status" value="1"/>
</dbReference>
<dbReference type="PANTHER" id="PTHR32309">
    <property type="entry name" value="TYROSINE-PROTEIN KINASE"/>
    <property type="match status" value="1"/>
</dbReference>
<dbReference type="InterPro" id="IPR033756">
    <property type="entry name" value="YlxH/NBP35"/>
</dbReference>
<sequence length="237" mass="26242">MIGKIFHNRVSKDERHTQLVSWDDPTSPEAEAFRSLRTNLQFAAAARPYRSLLVTSTVPGEGKSLVTANLGVVFAQAGKKVLLVDADLRRPTLHRYLRTSNRVGLTNVLVGTYSLSPAIQELRIPGLSFLPSGPVPPNPGELLGSQAMQQLLGQLADRFDLVLVDTPPVLLMSDARLLAPSVDGALLVVRWKFAHRELVKKAVQLLRLTNTHIYGVIFNYVVNYEMNSYYGGYGYLK</sequence>
<organism evidence="9 10">
    <name type="scientific">Brockia lithotrophica</name>
    <dbReference type="NCBI Taxonomy" id="933949"/>
    <lineage>
        <taxon>Bacteria</taxon>
        <taxon>Bacillati</taxon>
        <taxon>Bacillota</taxon>
        <taxon>Bacilli</taxon>
        <taxon>Bacillales</taxon>
        <taxon>Bacillales Family X. Incertae Sedis</taxon>
        <taxon>Brockia</taxon>
    </lineage>
</organism>
<dbReference type="RefSeq" id="WP_170143569.1">
    <property type="nucleotide sequence ID" value="NZ_RBIJ01000002.1"/>
</dbReference>
<keyword evidence="3" id="KW-0808">Transferase</keyword>
<dbReference type="AlphaFoldDB" id="A0A660KY26"/>
<dbReference type="PANTHER" id="PTHR32309:SF13">
    <property type="entry name" value="FERRIC ENTEROBACTIN TRANSPORT PROTEIN FEPE"/>
    <property type="match status" value="1"/>
</dbReference>
<evidence type="ECO:0000256" key="5">
    <source>
        <dbReference type="ARBA" id="ARBA00022777"/>
    </source>
</evidence>
<dbReference type="InterPro" id="IPR027417">
    <property type="entry name" value="P-loop_NTPase"/>
</dbReference>
<evidence type="ECO:0000256" key="8">
    <source>
        <dbReference type="ARBA" id="ARBA00051245"/>
    </source>
</evidence>
<dbReference type="EC" id="2.7.10.2" evidence="2"/>
<dbReference type="GO" id="GO:0005886">
    <property type="term" value="C:plasma membrane"/>
    <property type="evidence" value="ECO:0007669"/>
    <property type="project" value="TreeGrafter"/>
</dbReference>
<evidence type="ECO:0000256" key="3">
    <source>
        <dbReference type="ARBA" id="ARBA00022679"/>
    </source>
</evidence>
<dbReference type="GO" id="GO:0005524">
    <property type="term" value="F:ATP binding"/>
    <property type="evidence" value="ECO:0007669"/>
    <property type="project" value="UniProtKB-KW"/>
</dbReference>
<name>A0A660KY26_9BACL</name>
<dbReference type="CDD" id="cd05387">
    <property type="entry name" value="BY-kinase"/>
    <property type="match status" value="1"/>
</dbReference>
<keyword evidence="5" id="KW-0418">Kinase</keyword>
<dbReference type="GO" id="GO:0004715">
    <property type="term" value="F:non-membrane spanning protein tyrosine kinase activity"/>
    <property type="evidence" value="ECO:0007669"/>
    <property type="project" value="UniProtKB-EC"/>
</dbReference>
<keyword evidence="6" id="KW-0067">ATP-binding</keyword>
<comment type="caution">
    <text evidence="9">The sequence shown here is derived from an EMBL/GenBank/DDBJ whole genome shotgun (WGS) entry which is preliminary data.</text>
</comment>
<keyword evidence="10" id="KW-1185">Reference proteome</keyword>
<evidence type="ECO:0000256" key="4">
    <source>
        <dbReference type="ARBA" id="ARBA00022741"/>
    </source>
</evidence>
<evidence type="ECO:0000256" key="1">
    <source>
        <dbReference type="ARBA" id="ARBA00007316"/>
    </source>
</evidence>
<comment type="catalytic activity">
    <reaction evidence="8">
        <text>L-tyrosyl-[protein] + ATP = O-phospho-L-tyrosyl-[protein] + ADP + H(+)</text>
        <dbReference type="Rhea" id="RHEA:10596"/>
        <dbReference type="Rhea" id="RHEA-COMP:10136"/>
        <dbReference type="Rhea" id="RHEA-COMP:20101"/>
        <dbReference type="ChEBI" id="CHEBI:15378"/>
        <dbReference type="ChEBI" id="CHEBI:30616"/>
        <dbReference type="ChEBI" id="CHEBI:46858"/>
        <dbReference type="ChEBI" id="CHEBI:61978"/>
        <dbReference type="ChEBI" id="CHEBI:456216"/>
        <dbReference type="EC" id="2.7.10.2"/>
    </reaction>
</comment>
<evidence type="ECO:0000256" key="2">
    <source>
        <dbReference type="ARBA" id="ARBA00011903"/>
    </source>
</evidence>
<dbReference type="Gene3D" id="3.40.50.300">
    <property type="entry name" value="P-loop containing nucleotide triphosphate hydrolases"/>
    <property type="match status" value="1"/>
</dbReference>
<dbReference type="InterPro" id="IPR050445">
    <property type="entry name" value="Bact_polysacc_biosynth/exp"/>
</dbReference>
<evidence type="ECO:0000313" key="9">
    <source>
        <dbReference type="EMBL" id="RKQ85529.1"/>
    </source>
</evidence>
<evidence type="ECO:0000256" key="6">
    <source>
        <dbReference type="ARBA" id="ARBA00022840"/>
    </source>
</evidence>